<evidence type="ECO:0000313" key="8">
    <source>
        <dbReference type="Proteomes" id="UP000002457"/>
    </source>
</evidence>
<evidence type="ECO:0000256" key="3">
    <source>
        <dbReference type="ARBA" id="ARBA00022989"/>
    </source>
</evidence>
<keyword evidence="8" id="KW-1185">Reference proteome</keyword>
<comment type="subcellular location">
    <subcellularLocation>
        <location evidence="1">Membrane</location>
        <topology evidence="1">Multi-pass membrane protein</topology>
    </subcellularLocation>
</comment>
<name>B8GII6_METPE</name>
<evidence type="ECO:0000313" key="7">
    <source>
        <dbReference type="EMBL" id="ACL15537.1"/>
    </source>
</evidence>
<keyword evidence="4 5" id="KW-0472">Membrane</keyword>
<feature type="transmembrane region" description="Helical" evidence="5">
    <location>
        <begin position="346"/>
        <end position="371"/>
    </location>
</feature>
<dbReference type="OrthoDB" id="106980at2157"/>
<feature type="transmembrane region" description="Helical" evidence="5">
    <location>
        <begin position="312"/>
        <end position="334"/>
    </location>
</feature>
<evidence type="ECO:0000256" key="4">
    <source>
        <dbReference type="ARBA" id="ARBA00023136"/>
    </source>
</evidence>
<feature type="transmembrane region" description="Helical" evidence="5">
    <location>
        <begin position="241"/>
        <end position="262"/>
    </location>
</feature>
<dbReference type="GeneID" id="7270914"/>
<dbReference type="InterPro" id="IPR013525">
    <property type="entry name" value="ABC2_TM"/>
</dbReference>
<keyword evidence="3 5" id="KW-1133">Transmembrane helix</keyword>
<evidence type="ECO:0000259" key="6">
    <source>
        <dbReference type="Pfam" id="PF12698"/>
    </source>
</evidence>
<dbReference type="KEGG" id="mpl:Mpal_0144"/>
<dbReference type="RefSeq" id="WP_012616856.1">
    <property type="nucleotide sequence ID" value="NC_011832.1"/>
</dbReference>
<dbReference type="STRING" id="521011.Mpal_0144"/>
<proteinExistence type="predicted"/>
<dbReference type="HOGENOM" id="CLU_030328_0_0_2"/>
<dbReference type="eggNOG" id="arCOG04450">
    <property type="taxonomic scope" value="Archaea"/>
</dbReference>
<evidence type="ECO:0000256" key="1">
    <source>
        <dbReference type="ARBA" id="ARBA00004141"/>
    </source>
</evidence>
<feature type="transmembrane region" description="Helical" evidence="5">
    <location>
        <begin position="391"/>
        <end position="413"/>
    </location>
</feature>
<sequence precursor="true">MHLLAQTLTIARWEVKRSLTMMRRDVLPLSIVLFILLIAVTGFAAQNGMHLQDKLYTIGVDDPVLASVFAGDTRFTVATLPTDTVLTGTGGYDLVVTHGQATSAPTQRGRAALLTLSRDYSRYVNAVYTSQPDLFAAYPLWIDLQNVKSELDFVATQSGQQVAAPPPAGQPVPEGTVVQVATPPAAIDIAPDQLRQQVASSSDQNDQVARYSNILTSKGVQQEANVKIPSQISPPLPFDSIILIFVFIFPLYFTSQFFMMSIMNERVERRGEPLLSTPIHPVAIILGKALPYLLLMFLAATVLLLILHASLVILAALFPVILFFLASAMIIGMIARSYKELSFISIFFSTIATSYLFFPSIFANVHVVSLISPLTLIVLSMQGDGFTLADYGYSTILFYLTSLVLFYIGVVNFGEEQLFSQHRLVPRVREFIGTALSKKRPFLSLFLLNLLLIPFVFMAQMMTLVLFFNLPMPYSLVLLIIAAAFIEELVKSIGLVAFRTVLPDLFTWRRLIPAAAVTAIGFLVGEKLLLLVTLTQITESVFGSVLFTSLQVLWMPFLLHFAGVLIVGVSLKVGGKRGYIPGLVLATAVHTLYNLVLIMGWSL</sequence>
<feature type="transmembrane region" description="Helical" evidence="5">
    <location>
        <begin position="474"/>
        <end position="498"/>
    </location>
</feature>
<feature type="transmembrane region" description="Helical" evidence="5">
    <location>
        <begin position="282"/>
        <end position="306"/>
    </location>
</feature>
<dbReference type="GO" id="GO:0140359">
    <property type="term" value="F:ABC-type transporter activity"/>
    <property type="evidence" value="ECO:0007669"/>
    <property type="project" value="InterPro"/>
</dbReference>
<protein>
    <submittedName>
        <fullName evidence="7">ABC-2 type transporter</fullName>
    </submittedName>
</protein>
<feature type="domain" description="ABC-2 type transporter transmembrane" evidence="6">
    <location>
        <begin position="27"/>
        <end position="410"/>
    </location>
</feature>
<reference evidence="7 8" key="1">
    <citation type="journal article" date="2015" name="Genome Announc.">
        <title>Complete Genome Sequence of Methanosphaerula palustris E1-9CT, a Hydrogenotrophic Methanogen Isolated from a Minerotrophic Fen Peatland.</title>
        <authorList>
            <person name="Cadillo-Quiroz H."/>
            <person name="Browne P."/>
            <person name="Kyrpides N."/>
            <person name="Woyke T."/>
            <person name="Goodwin L."/>
            <person name="Detter C."/>
            <person name="Yavitt J.B."/>
            <person name="Zinder S.H."/>
        </authorList>
    </citation>
    <scope>NUCLEOTIDE SEQUENCE [LARGE SCALE GENOMIC DNA]</scope>
    <source>
        <strain evidence="8">ATCC BAA-1556 / DSM 19958 / E1-9c</strain>
    </source>
</reference>
<gene>
    <name evidence="7" type="ordered locus">Mpal_0144</name>
</gene>
<dbReference type="EMBL" id="CP001338">
    <property type="protein sequence ID" value="ACL15537.1"/>
    <property type="molecule type" value="Genomic_DNA"/>
</dbReference>
<dbReference type="Pfam" id="PF12698">
    <property type="entry name" value="ABC2_membrane_3"/>
    <property type="match status" value="1"/>
</dbReference>
<evidence type="ECO:0000256" key="5">
    <source>
        <dbReference type="SAM" id="Phobius"/>
    </source>
</evidence>
<accession>B8GII6</accession>
<dbReference type="Proteomes" id="UP000002457">
    <property type="component" value="Chromosome"/>
</dbReference>
<organism evidence="7 8">
    <name type="scientific">Methanosphaerula palustris (strain ATCC BAA-1556 / DSM 19958 / E1-9c)</name>
    <dbReference type="NCBI Taxonomy" id="521011"/>
    <lineage>
        <taxon>Archaea</taxon>
        <taxon>Methanobacteriati</taxon>
        <taxon>Methanobacteriota</taxon>
        <taxon>Stenosarchaea group</taxon>
        <taxon>Methanomicrobia</taxon>
        <taxon>Methanomicrobiales</taxon>
        <taxon>Methanoregulaceae</taxon>
        <taxon>Methanosphaerula</taxon>
    </lineage>
</organism>
<evidence type="ECO:0000256" key="2">
    <source>
        <dbReference type="ARBA" id="ARBA00022692"/>
    </source>
</evidence>
<dbReference type="GO" id="GO:0016020">
    <property type="term" value="C:membrane"/>
    <property type="evidence" value="ECO:0007669"/>
    <property type="project" value="UniProtKB-SubCell"/>
</dbReference>
<feature type="transmembrane region" description="Helical" evidence="5">
    <location>
        <begin position="552"/>
        <end position="571"/>
    </location>
</feature>
<feature type="transmembrane region" description="Helical" evidence="5">
    <location>
        <begin position="583"/>
        <end position="602"/>
    </location>
</feature>
<feature type="transmembrane region" description="Helical" evidence="5">
    <location>
        <begin position="446"/>
        <end position="468"/>
    </location>
</feature>
<feature type="transmembrane region" description="Helical" evidence="5">
    <location>
        <begin position="510"/>
        <end position="532"/>
    </location>
</feature>
<feature type="transmembrane region" description="Helical" evidence="5">
    <location>
        <begin position="26"/>
        <end position="45"/>
    </location>
</feature>
<dbReference type="AlphaFoldDB" id="B8GII6"/>
<keyword evidence="2 5" id="KW-0812">Transmembrane</keyword>